<sequence>MLTTLFIIIGLILILSTLIRIAQKKRATLSTISKPAIPEGKKPVIMIIIDSLMDAPLQDTIHVDKAPALQFLIKNGTYYPRIVSSFPTMSVVIDSTLLTGSMPSQHGIYGLCYYDEKTKQFWNFGTGAKESIAFGVKKVLTASMMMFNQRLLSKDVRTIHEDIPYDTASINAVVYRGKTEHQIHSPLFAWVLGLLPRKIRTMAPTIFSFGSMHPISSGSEPGGAIARFGMNDRFTAMEMQSLIQTGRVPIYSVLYFPGNDDQVHQHGIATIKGIEKADSEIQSILNMFPTWEEAISRYTWIVLGDSGQTNTLPSSQSAYIHIDTTLSDFQIKPPNLDKPRESDQIVLAVNERMAYVHIIDPSLSKGDIATTLQSNPDLDLIVWKEENTYQVISGTLPGKLQFEEEGPYLDEYGQAWQISGDLSLLDITLSEDQSTIQYNAYPDPFYRLVSALHISENAIIVTATTGCEIVYGSSPTHKGASHGSLHHLDSLVPMIVAGTTEEPRHNRIVDLKEWMIRLTKEN</sequence>
<dbReference type="RefSeq" id="WP_165873744.1">
    <property type="nucleotide sequence ID" value="NZ_SLXV01000027.1"/>
</dbReference>
<dbReference type="AlphaFoldDB" id="A0A4R2S4A1"/>
<keyword evidence="2" id="KW-1185">Reference proteome</keyword>
<dbReference type="GO" id="GO:0016787">
    <property type="term" value="F:hydrolase activity"/>
    <property type="evidence" value="ECO:0007669"/>
    <property type="project" value="UniProtKB-ARBA"/>
</dbReference>
<dbReference type="Gene3D" id="3.40.720.10">
    <property type="entry name" value="Alkaline Phosphatase, subunit A"/>
    <property type="match status" value="1"/>
</dbReference>
<comment type="caution">
    <text evidence="1">The sequence shown here is derived from an EMBL/GenBank/DDBJ whole genome shotgun (WGS) entry which is preliminary data.</text>
</comment>
<reference evidence="1 2" key="1">
    <citation type="submission" date="2019-03" db="EMBL/GenBank/DDBJ databases">
        <title>Genomic Encyclopedia of Type Strains, Phase IV (KMG-IV): sequencing the most valuable type-strain genomes for metagenomic binning, comparative biology and taxonomic classification.</title>
        <authorList>
            <person name="Goeker M."/>
        </authorList>
    </citation>
    <scope>NUCLEOTIDE SEQUENCE [LARGE SCALE GENOMIC DNA]</scope>
    <source>
        <strain evidence="1 2">DSM 46831</strain>
    </source>
</reference>
<dbReference type="PANTHER" id="PTHR10151:SF120">
    <property type="entry name" value="BIS(5'-ADENOSYL)-TRIPHOSPHATASE"/>
    <property type="match status" value="1"/>
</dbReference>
<dbReference type="SUPFAM" id="SSF53649">
    <property type="entry name" value="Alkaline phosphatase-like"/>
    <property type="match status" value="1"/>
</dbReference>
<evidence type="ECO:0000313" key="1">
    <source>
        <dbReference type="EMBL" id="TCP66095.1"/>
    </source>
</evidence>
<accession>A0A4R2S4A1</accession>
<dbReference type="InterPro" id="IPR017850">
    <property type="entry name" value="Alkaline_phosphatase_core_sf"/>
</dbReference>
<gene>
    <name evidence="1" type="ORF">EDD57_12730</name>
</gene>
<organism evidence="1 2">
    <name type="scientific">Baia soyae</name>
    <dbReference type="NCBI Taxonomy" id="1544746"/>
    <lineage>
        <taxon>Bacteria</taxon>
        <taxon>Bacillati</taxon>
        <taxon>Bacillota</taxon>
        <taxon>Bacilli</taxon>
        <taxon>Bacillales</taxon>
        <taxon>Thermoactinomycetaceae</taxon>
        <taxon>Baia</taxon>
    </lineage>
</organism>
<dbReference type="PANTHER" id="PTHR10151">
    <property type="entry name" value="ECTONUCLEOTIDE PYROPHOSPHATASE/PHOSPHODIESTERASE"/>
    <property type="match status" value="1"/>
</dbReference>
<protein>
    <submittedName>
        <fullName evidence="1">Type I phosphodiesterase/nucleotide pyrophosphatase</fullName>
    </submittedName>
</protein>
<evidence type="ECO:0000313" key="2">
    <source>
        <dbReference type="Proteomes" id="UP000294746"/>
    </source>
</evidence>
<name>A0A4R2S4A1_9BACL</name>
<dbReference type="EMBL" id="SLXV01000027">
    <property type="protein sequence ID" value="TCP66095.1"/>
    <property type="molecule type" value="Genomic_DNA"/>
</dbReference>
<proteinExistence type="predicted"/>
<dbReference type="InterPro" id="IPR002591">
    <property type="entry name" value="Phosphodiest/P_Trfase"/>
</dbReference>
<dbReference type="Proteomes" id="UP000294746">
    <property type="component" value="Unassembled WGS sequence"/>
</dbReference>
<dbReference type="Pfam" id="PF01663">
    <property type="entry name" value="Phosphodiest"/>
    <property type="match status" value="1"/>
</dbReference>